<proteinExistence type="predicted"/>
<dbReference type="Proteomes" id="UP000827872">
    <property type="component" value="Linkage Group LG12"/>
</dbReference>
<comment type="caution">
    <text evidence="1">The sequence shown here is derived from an EMBL/GenBank/DDBJ whole genome shotgun (WGS) entry which is preliminary data.</text>
</comment>
<sequence length="244" mass="27026">MTCVDGKWNKQVACEPIDCGIPDQYHVYPAAFNCSEGTTFGKQCSFTCKPPAVLKGSNNNLTCIEDGLWSFPEALCELMCRAPPLVPNADLQTTRCHEGKHKVGSFCKYKCKPGYHVPGSSRKPRKRAFKIQCGQDGNWLEGACIPVTCDPPPSKFHGLYQCTNRFQFNSECRIQCEEDGTQSGRGNNVIHCRKDGTWSGSFHLCKGMEGHCSPPSQLNSRLKLQCPDEYGIVALGKVKELHDS</sequence>
<protein>
    <submittedName>
        <fullName evidence="1">Uncharacterized protein</fullName>
    </submittedName>
</protein>
<gene>
    <name evidence="1" type="ORF">K3G42_015931</name>
</gene>
<keyword evidence="2" id="KW-1185">Reference proteome</keyword>
<accession>A0ACB8EZF8</accession>
<organism evidence="1 2">
    <name type="scientific">Sphaerodactylus townsendi</name>
    <dbReference type="NCBI Taxonomy" id="933632"/>
    <lineage>
        <taxon>Eukaryota</taxon>
        <taxon>Metazoa</taxon>
        <taxon>Chordata</taxon>
        <taxon>Craniata</taxon>
        <taxon>Vertebrata</taxon>
        <taxon>Euteleostomi</taxon>
        <taxon>Lepidosauria</taxon>
        <taxon>Squamata</taxon>
        <taxon>Bifurcata</taxon>
        <taxon>Gekkota</taxon>
        <taxon>Sphaerodactylidae</taxon>
        <taxon>Sphaerodactylus</taxon>
    </lineage>
</organism>
<name>A0ACB8EZF8_9SAUR</name>
<reference evidence="1" key="1">
    <citation type="submission" date="2021-08" db="EMBL/GenBank/DDBJ databases">
        <title>The first chromosome-level gecko genome reveals the dynamic sex chromosomes of Neotropical dwarf geckos (Sphaerodactylidae: Sphaerodactylus).</title>
        <authorList>
            <person name="Pinto B.J."/>
            <person name="Keating S.E."/>
            <person name="Gamble T."/>
        </authorList>
    </citation>
    <scope>NUCLEOTIDE SEQUENCE</scope>
    <source>
        <strain evidence="1">TG3544</strain>
    </source>
</reference>
<dbReference type="EMBL" id="CM037625">
    <property type="protein sequence ID" value="KAH7998396.1"/>
    <property type="molecule type" value="Genomic_DNA"/>
</dbReference>
<evidence type="ECO:0000313" key="1">
    <source>
        <dbReference type="EMBL" id="KAH7998396.1"/>
    </source>
</evidence>
<evidence type="ECO:0000313" key="2">
    <source>
        <dbReference type="Proteomes" id="UP000827872"/>
    </source>
</evidence>